<evidence type="ECO:0000313" key="3">
    <source>
        <dbReference type="Proteomes" id="UP001168540"/>
    </source>
</evidence>
<keyword evidence="1" id="KW-0812">Transmembrane</keyword>
<protein>
    <submittedName>
        <fullName evidence="2">Uncharacterized protein</fullName>
    </submittedName>
</protein>
<name>A0ABT7XJK1_9NEIS</name>
<keyword evidence="1" id="KW-0472">Membrane</keyword>
<keyword evidence="1" id="KW-1133">Transmembrane helix</keyword>
<evidence type="ECO:0000313" key="2">
    <source>
        <dbReference type="EMBL" id="MDN0073964.1"/>
    </source>
</evidence>
<keyword evidence="3" id="KW-1185">Reference proteome</keyword>
<dbReference type="RefSeq" id="WP_289828513.1">
    <property type="nucleotide sequence ID" value="NZ_JAUEDK010000004.1"/>
</dbReference>
<sequence length="69" mass="7126">MVIPTSSSGLPMAKALALLLCCGIRLATLGVVTLNLYFNRAEEAVAAGRGESLEAAPKAGRCRIKPLVA</sequence>
<dbReference type="Proteomes" id="UP001168540">
    <property type="component" value="Unassembled WGS sequence"/>
</dbReference>
<evidence type="ECO:0000256" key="1">
    <source>
        <dbReference type="SAM" id="Phobius"/>
    </source>
</evidence>
<gene>
    <name evidence="2" type="ORF">QU481_03530</name>
</gene>
<proteinExistence type="predicted"/>
<feature type="transmembrane region" description="Helical" evidence="1">
    <location>
        <begin position="15"/>
        <end position="38"/>
    </location>
</feature>
<organism evidence="2 3">
    <name type="scientific">Crenobacter oryzisoli</name>
    <dbReference type="NCBI Taxonomy" id="3056844"/>
    <lineage>
        <taxon>Bacteria</taxon>
        <taxon>Pseudomonadati</taxon>
        <taxon>Pseudomonadota</taxon>
        <taxon>Betaproteobacteria</taxon>
        <taxon>Neisseriales</taxon>
        <taxon>Neisseriaceae</taxon>
        <taxon>Crenobacter</taxon>
    </lineage>
</organism>
<reference evidence="2" key="1">
    <citation type="submission" date="2023-06" db="EMBL/GenBank/DDBJ databases">
        <authorList>
            <person name="Zhang S."/>
        </authorList>
    </citation>
    <scope>NUCLEOTIDE SEQUENCE</scope>
    <source>
        <strain evidence="2">SG2303</strain>
    </source>
</reference>
<dbReference type="EMBL" id="JAUEDK010000004">
    <property type="protein sequence ID" value="MDN0073964.1"/>
    <property type="molecule type" value="Genomic_DNA"/>
</dbReference>
<comment type="caution">
    <text evidence="2">The sequence shown here is derived from an EMBL/GenBank/DDBJ whole genome shotgun (WGS) entry which is preliminary data.</text>
</comment>
<accession>A0ABT7XJK1</accession>